<protein>
    <recommendedName>
        <fullName evidence="1">Myb/SANT-like DNA-binding domain-containing protein</fullName>
    </recommendedName>
</protein>
<dbReference type="InterPro" id="IPR028002">
    <property type="entry name" value="Myb_DNA-bind_5"/>
</dbReference>
<sequence length="100" mass="11215">MIMAEMAKQRSPNFSMQENSLLAQLMGEDYKDTGLSCHKYNIHRFTSKISRVTKNEMWAEVAEMFSANTTGPHRTADQLEKNGKTMSPSTGGYIMITSAC</sequence>
<keyword evidence="3" id="KW-1185">Reference proteome</keyword>
<dbReference type="Pfam" id="PF13873">
    <property type="entry name" value="Myb_DNA-bind_5"/>
    <property type="match status" value="1"/>
</dbReference>
<evidence type="ECO:0000313" key="3">
    <source>
        <dbReference type="Proteomes" id="UP000828390"/>
    </source>
</evidence>
<dbReference type="EMBL" id="JAIWYP010000003">
    <property type="protein sequence ID" value="KAH3848488.1"/>
    <property type="molecule type" value="Genomic_DNA"/>
</dbReference>
<name>A0A9D4QZE4_DREPO</name>
<dbReference type="AlphaFoldDB" id="A0A9D4QZE4"/>
<gene>
    <name evidence="2" type="ORF">DPMN_090855</name>
</gene>
<evidence type="ECO:0000313" key="2">
    <source>
        <dbReference type="EMBL" id="KAH3848488.1"/>
    </source>
</evidence>
<reference evidence="2" key="1">
    <citation type="journal article" date="2019" name="bioRxiv">
        <title>The Genome of the Zebra Mussel, Dreissena polymorpha: A Resource for Invasive Species Research.</title>
        <authorList>
            <person name="McCartney M.A."/>
            <person name="Auch B."/>
            <person name="Kono T."/>
            <person name="Mallez S."/>
            <person name="Zhang Y."/>
            <person name="Obille A."/>
            <person name="Becker A."/>
            <person name="Abrahante J.E."/>
            <person name="Garbe J."/>
            <person name="Badalamenti J.P."/>
            <person name="Herman A."/>
            <person name="Mangelson H."/>
            <person name="Liachko I."/>
            <person name="Sullivan S."/>
            <person name="Sone E.D."/>
            <person name="Koren S."/>
            <person name="Silverstein K.A.T."/>
            <person name="Beckman K.B."/>
            <person name="Gohl D.M."/>
        </authorList>
    </citation>
    <scope>NUCLEOTIDE SEQUENCE</scope>
    <source>
        <strain evidence="2">Duluth1</strain>
        <tissue evidence="2">Whole animal</tissue>
    </source>
</reference>
<comment type="caution">
    <text evidence="2">The sequence shown here is derived from an EMBL/GenBank/DDBJ whole genome shotgun (WGS) entry which is preliminary data.</text>
</comment>
<organism evidence="2 3">
    <name type="scientific">Dreissena polymorpha</name>
    <name type="common">Zebra mussel</name>
    <name type="synonym">Mytilus polymorpha</name>
    <dbReference type="NCBI Taxonomy" id="45954"/>
    <lineage>
        <taxon>Eukaryota</taxon>
        <taxon>Metazoa</taxon>
        <taxon>Spiralia</taxon>
        <taxon>Lophotrochozoa</taxon>
        <taxon>Mollusca</taxon>
        <taxon>Bivalvia</taxon>
        <taxon>Autobranchia</taxon>
        <taxon>Heteroconchia</taxon>
        <taxon>Euheterodonta</taxon>
        <taxon>Imparidentia</taxon>
        <taxon>Neoheterodontei</taxon>
        <taxon>Myida</taxon>
        <taxon>Dreissenoidea</taxon>
        <taxon>Dreissenidae</taxon>
        <taxon>Dreissena</taxon>
    </lineage>
</organism>
<evidence type="ECO:0000259" key="1">
    <source>
        <dbReference type="Pfam" id="PF13873"/>
    </source>
</evidence>
<feature type="domain" description="Myb/SANT-like DNA-binding" evidence="1">
    <location>
        <begin position="10"/>
        <end position="81"/>
    </location>
</feature>
<dbReference type="Proteomes" id="UP000828390">
    <property type="component" value="Unassembled WGS sequence"/>
</dbReference>
<reference evidence="2" key="2">
    <citation type="submission" date="2020-11" db="EMBL/GenBank/DDBJ databases">
        <authorList>
            <person name="McCartney M.A."/>
            <person name="Auch B."/>
            <person name="Kono T."/>
            <person name="Mallez S."/>
            <person name="Becker A."/>
            <person name="Gohl D.M."/>
            <person name="Silverstein K.A.T."/>
            <person name="Koren S."/>
            <person name="Bechman K.B."/>
            <person name="Herman A."/>
            <person name="Abrahante J.E."/>
            <person name="Garbe J."/>
        </authorList>
    </citation>
    <scope>NUCLEOTIDE SEQUENCE</scope>
    <source>
        <strain evidence="2">Duluth1</strain>
        <tissue evidence="2">Whole animal</tissue>
    </source>
</reference>
<proteinExistence type="predicted"/>
<accession>A0A9D4QZE4</accession>